<keyword evidence="2 5" id="KW-0378">Hydrolase</keyword>
<dbReference type="RefSeq" id="WP_013417830.1">
    <property type="nucleotide sequence ID" value="NC_014664.1"/>
</dbReference>
<name>E3I5S0_RHOVT</name>
<dbReference type="EMBL" id="CP002292">
    <property type="protein sequence ID" value="ADP69423.1"/>
    <property type="molecule type" value="Genomic_DNA"/>
</dbReference>
<evidence type="ECO:0000256" key="1">
    <source>
        <dbReference type="ARBA" id="ARBA00022741"/>
    </source>
</evidence>
<dbReference type="SMART" id="SM00796">
    <property type="entry name" value="AHS1"/>
    <property type="match status" value="1"/>
</dbReference>
<dbReference type="SUPFAM" id="SSF160467">
    <property type="entry name" value="PH0987 N-terminal domain-like"/>
    <property type="match status" value="1"/>
</dbReference>
<dbReference type="eggNOG" id="COG2049">
    <property type="taxonomic scope" value="Bacteria"/>
</dbReference>
<evidence type="ECO:0000313" key="5">
    <source>
        <dbReference type="EMBL" id="ADP69423.1"/>
    </source>
</evidence>
<dbReference type="InterPro" id="IPR010016">
    <property type="entry name" value="PxpB"/>
</dbReference>
<gene>
    <name evidence="5" type="ordered locus">Rvan_0133</name>
</gene>
<dbReference type="Gene3D" id="2.40.100.10">
    <property type="entry name" value="Cyclophilin-like"/>
    <property type="match status" value="1"/>
</dbReference>
<dbReference type="STRING" id="648757.Rvan_0133"/>
<dbReference type="SUPFAM" id="SSF50891">
    <property type="entry name" value="Cyclophilin-like"/>
    <property type="match status" value="1"/>
</dbReference>
<evidence type="ECO:0000256" key="2">
    <source>
        <dbReference type="ARBA" id="ARBA00022801"/>
    </source>
</evidence>
<keyword evidence="6" id="KW-1185">Reference proteome</keyword>
<feature type="domain" description="Carboxyltransferase" evidence="4">
    <location>
        <begin position="15"/>
        <end position="215"/>
    </location>
</feature>
<evidence type="ECO:0000256" key="3">
    <source>
        <dbReference type="ARBA" id="ARBA00022840"/>
    </source>
</evidence>
<evidence type="ECO:0000259" key="4">
    <source>
        <dbReference type="SMART" id="SM00796"/>
    </source>
</evidence>
<reference evidence="6" key="1">
    <citation type="journal article" date="2011" name="J. Bacteriol.">
        <title>Genome sequences of eight morphologically diverse alphaproteobacteria.</title>
        <authorList>
            <consortium name="US DOE Joint Genome Institute"/>
            <person name="Brown P.J."/>
            <person name="Kysela D.T."/>
            <person name="Buechlein A."/>
            <person name="Hemmerich C."/>
            <person name="Brun Y.V."/>
        </authorList>
    </citation>
    <scope>NUCLEOTIDE SEQUENCE [LARGE SCALE GENOMIC DNA]</scope>
    <source>
        <strain evidence="6">ATCC 17100 / ATH 3.1.1 / DSM 162 / LMG 4299</strain>
    </source>
</reference>
<dbReference type="OrthoDB" id="9778567at2"/>
<organism evidence="5 6">
    <name type="scientific">Rhodomicrobium vannielii (strain ATCC 17100 / DSM 162 / LMG 4299 / NCIMB 10020 / ATH 3.1.1)</name>
    <dbReference type="NCBI Taxonomy" id="648757"/>
    <lineage>
        <taxon>Bacteria</taxon>
        <taxon>Pseudomonadati</taxon>
        <taxon>Pseudomonadota</taxon>
        <taxon>Alphaproteobacteria</taxon>
        <taxon>Hyphomicrobiales</taxon>
        <taxon>Hyphomicrobiaceae</taxon>
        <taxon>Rhodomicrobium</taxon>
    </lineage>
</organism>
<protein>
    <submittedName>
        <fullName evidence="5">Allophanate hydrolase subunit 1</fullName>
    </submittedName>
</protein>
<dbReference type="Gene3D" id="3.30.1360.40">
    <property type="match status" value="1"/>
</dbReference>
<dbReference type="InterPro" id="IPR029000">
    <property type="entry name" value="Cyclophilin-like_dom_sf"/>
</dbReference>
<dbReference type="PANTHER" id="PTHR34698:SF2">
    <property type="entry name" value="5-OXOPROLINASE SUBUNIT B"/>
    <property type="match status" value="1"/>
</dbReference>
<dbReference type="PANTHER" id="PTHR34698">
    <property type="entry name" value="5-OXOPROLINASE SUBUNIT B"/>
    <property type="match status" value="1"/>
</dbReference>
<keyword evidence="3" id="KW-0067">ATP-binding</keyword>
<keyword evidence="1" id="KW-0547">Nucleotide-binding</keyword>
<dbReference type="InterPro" id="IPR003833">
    <property type="entry name" value="CT_C_D"/>
</dbReference>
<evidence type="ECO:0000313" key="6">
    <source>
        <dbReference type="Proteomes" id="UP000001399"/>
    </source>
</evidence>
<dbReference type="AlphaFoldDB" id="E3I5S0"/>
<dbReference type="GO" id="GO:0005524">
    <property type="term" value="F:ATP binding"/>
    <property type="evidence" value="ECO:0007669"/>
    <property type="project" value="UniProtKB-KW"/>
</dbReference>
<dbReference type="NCBIfam" id="TIGR00370">
    <property type="entry name" value="5-oxoprolinase subunit PxpB"/>
    <property type="match status" value="1"/>
</dbReference>
<dbReference type="Proteomes" id="UP000001399">
    <property type="component" value="Chromosome"/>
</dbReference>
<sequence>MPIEDEVVAPSSLQPRVYDSGESAVLVEFGVGYSKTVSLAILQISERLHGSHLEGYRESIPALSSLTICYDPLVLTKERLVAAIESACAIPLGAGAAARLWTIPCVYGGVSGPDLRDVAREAALSEGDAAALHASETYVVSMLGFLPGFAYLAELPERLRLPRRASPRARVPAGSIAIAADMTAVYPLDSPGGWHLIGWTPVPMWDMARRAEPLLRPGDSVRFRAIDAVEAEALRRRVAAGWLPTPEAPA</sequence>
<dbReference type="HOGENOM" id="CLU_020207_1_0_5"/>
<dbReference type="GO" id="GO:0016787">
    <property type="term" value="F:hydrolase activity"/>
    <property type="evidence" value="ECO:0007669"/>
    <property type="project" value="UniProtKB-KW"/>
</dbReference>
<proteinExistence type="predicted"/>
<dbReference type="Pfam" id="PF02682">
    <property type="entry name" value="CT_C_D"/>
    <property type="match status" value="1"/>
</dbReference>
<accession>E3I5S0</accession>
<dbReference type="KEGG" id="rva:Rvan_0133"/>